<dbReference type="PATRIC" id="fig|1280952.3.peg.1935"/>
<dbReference type="eggNOG" id="ENOG5033AA5">
    <property type="taxonomic scope" value="Bacteria"/>
</dbReference>
<dbReference type="EMBL" id="ARYJ01000005">
    <property type="protein sequence ID" value="KCZ88632.1"/>
    <property type="molecule type" value="Genomic_DNA"/>
</dbReference>
<gene>
    <name evidence="3" type="ORF">HJA_09694</name>
</gene>
<evidence type="ECO:0000256" key="1">
    <source>
        <dbReference type="SAM" id="MobiDB-lite"/>
    </source>
</evidence>
<dbReference type="OrthoDB" id="7615437at2"/>
<comment type="caution">
    <text evidence="3">The sequence shown here is derived from an EMBL/GenBank/DDBJ whole genome shotgun (WGS) entry which is preliminary data.</text>
</comment>
<dbReference type="Proteomes" id="UP000024816">
    <property type="component" value="Unassembled WGS sequence"/>
</dbReference>
<feature type="compositionally biased region" description="Acidic residues" evidence="1">
    <location>
        <begin position="430"/>
        <end position="447"/>
    </location>
</feature>
<organism evidence="3 4">
    <name type="scientific">Hyphomonas jannaschiana VP2</name>
    <dbReference type="NCBI Taxonomy" id="1280952"/>
    <lineage>
        <taxon>Bacteria</taxon>
        <taxon>Pseudomonadati</taxon>
        <taxon>Pseudomonadota</taxon>
        <taxon>Alphaproteobacteria</taxon>
        <taxon>Hyphomonadales</taxon>
        <taxon>Hyphomonadaceae</taxon>
        <taxon>Hyphomonas</taxon>
    </lineage>
</organism>
<proteinExistence type="predicted"/>
<dbReference type="PROSITE" id="PS51257">
    <property type="entry name" value="PROKAR_LIPOPROTEIN"/>
    <property type="match status" value="1"/>
</dbReference>
<dbReference type="AlphaFoldDB" id="A0A059FDF8"/>
<feature type="signal peptide" evidence="2">
    <location>
        <begin position="1"/>
        <end position="22"/>
    </location>
</feature>
<name>A0A059FDF8_9PROT</name>
<evidence type="ECO:0000313" key="4">
    <source>
        <dbReference type="Proteomes" id="UP000024816"/>
    </source>
</evidence>
<protein>
    <recommendedName>
        <fullName evidence="5">Lipoprotein</fullName>
    </recommendedName>
</protein>
<evidence type="ECO:0000313" key="3">
    <source>
        <dbReference type="EMBL" id="KCZ88632.1"/>
    </source>
</evidence>
<keyword evidence="2" id="KW-0732">Signal</keyword>
<dbReference type="STRING" id="1280952.HJA_09694"/>
<feature type="region of interest" description="Disordered" evidence="1">
    <location>
        <begin position="395"/>
        <end position="454"/>
    </location>
</feature>
<evidence type="ECO:0000256" key="2">
    <source>
        <dbReference type="SAM" id="SignalP"/>
    </source>
</evidence>
<accession>A0A059FDF8</accession>
<reference evidence="3 4" key="1">
    <citation type="journal article" date="2014" name="Antonie Van Leeuwenhoek">
        <title>Hyphomonas beringensis sp. nov. and Hyphomonas chukchiensis sp. nov., isolated from surface seawater of the Bering Sea and Chukchi Sea.</title>
        <authorList>
            <person name="Li C."/>
            <person name="Lai Q."/>
            <person name="Li G."/>
            <person name="Dong C."/>
            <person name="Wang J."/>
            <person name="Liao Y."/>
            <person name="Shao Z."/>
        </authorList>
    </citation>
    <scope>NUCLEOTIDE SEQUENCE [LARGE SCALE GENOMIC DNA]</scope>
    <source>
        <strain evidence="3 4">VP2</strain>
    </source>
</reference>
<keyword evidence="4" id="KW-1185">Reference proteome</keyword>
<sequence>MWSRRLLAGAALATLLSCPAHAQIEDSWLEQVDPWGISYLEEDEPALRTRMWRGARGEDLLALMQEARTKGLSPAEQMLMRRLALSAGQAPEGEDSDALLAERARIAFELGEAAAAAGQFAELGSPDAAAMAADLNLVLGNEATACEALTTPGLEGDYWPKLRAVCAALAGNTSGAELAMEMAQAQGVEDSWLSAAIFAMSGVAPKPPKAKFDNGIGFVMSNRAFLEVTPDAVPEDRADIAAAMARRKLTPPDVRVKAAQIAAEAGLIDREEFRIAYNSALAADGFNPRTLLSEAKFADADGARSDAETAEAIAAALEEAQANPARFAATASLLRDGMARLPLGPDTEDKALLFARANIAAGELEEALRWVTPPEPEPEPEPISLAPAMPTALLEDIGPAPEDDPVPDAADSAGPDDDSSLAEAGREQDPGTDEDALSPDPEPEPEPVPDPPSFNAAWIGALVILSDPDASKSAIRKAADDLIAAAEMEGKTEAAARIFALWTAAGTAPPSEARTFLSLESPVSDASSAPGDAIAVWAAARSGTAAEVVLRTVSLTNGDASELGLADITLILAALQDVGAEDAARLLALEATGYWKEAP</sequence>
<dbReference type="RefSeq" id="WP_035581471.1">
    <property type="nucleotide sequence ID" value="NZ_ARYJ01000005.1"/>
</dbReference>
<feature type="chain" id="PRO_5001572777" description="Lipoprotein" evidence="2">
    <location>
        <begin position="23"/>
        <end position="599"/>
    </location>
</feature>
<evidence type="ECO:0008006" key="5">
    <source>
        <dbReference type="Google" id="ProtNLM"/>
    </source>
</evidence>